<dbReference type="InterPro" id="IPR009057">
    <property type="entry name" value="Homeodomain-like_sf"/>
</dbReference>
<dbReference type="OrthoDB" id="185967at2"/>
<name>A0A556QGW0_9BACT</name>
<dbReference type="EMBL" id="VMBG01000003">
    <property type="protein sequence ID" value="TSJ75869.1"/>
    <property type="molecule type" value="Genomic_DNA"/>
</dbReference>
<keyword evidence="6" id="KW-1185">Reference proteome</keyword>
<feature type="domain" description="HTH araC/xylS-type" evidence="4">
    <location>
        <begin position="280"/>
        <end position="378"/>
    </location>
</feature>
<dbReference type="PANTHER" id="PTHR30146">
    <property type="entry name" value="LACI-RELATED TRANSCRIPTIONAL REPRESSOR"/>
    <property type="match status" value="1"/>
</dbReference>
<organism evidence="5 6">
    <name type="scientific">Rariglobus hedericola</name>
    <dbReference type="NCBI Taxonomy" id="2597822"/>
    <lineage>
        <taxon>Bacteria</taxon>
        <taxon>Pseudomonadati</taxon>
        <taxon>Verrucomicrobiota</taxon>
        <taxon>Opitutia</taxon>
        <taxon>Opitutales</taxon>
        <taxon>Opitutaceae</taxon>
        <taxon>Rariglobus</taxon>
    </lineage>
</organism>
<dbReference type="GO" id="GO:0003700">
    <property type="term" value="F:DNA-binding transcription factor activity"/>
    <property type="evidence" value="ECO:0007669"/>
    <property type="project" value="InterPro"/>
</dbReference>
<sequence length="382" mass="41728">MAKAPFRVQVVAEETQGYFRDTVLGARRYGFSTGRMVFADRWLDHELAGDLKKLVKRDGVQGIVAAIHTEATERRFASLGIPVVNVSNSIPRPRLPMVSQDDVAVGRLAAEHLRACGCRALGFWGQPGSGYSDERLTGFRAAAREAGLVLSIDGCADRAPETYACMKAWLAKQARPLGLFAVLDSYALSLMRAAKELGWRVPEDVAVLGAGDEDFLVEFESVPLSSVRLPARQIGHEAAALLDRMMTRATRAAKGVRLPGAEIVPRRSTDVIYAEDEAVGRAVRFIREQAEKNPYVGDVAKAAGVSVVALQTRFRAALGRTVLEEIQRVRVGRAQALLANSDLAMSVVAERCGFPNSQRFSVLFRQIAGVSPGVYRRQFSKR</sequence>
<evidence type="ECO:0000256" key="1">
    <source>
        <dbReference type="ARBA" id="ARBA00023015"/>
    </source>
</evidence>
<gene>
    <name evidence="5" type="ORF">FPL22_16550</name>
</gene>
<dbReference type="GO" id="GO:0000976">
    <property type="term" value="F:transcription cis-regulatory region binding"/>
    <property type="evidence" value="ECO:0007669"/>
    <property type="project" value="TreeGrafter"/>
</dbReference>
<evidence type="ECO:0000256" key="2">
    <source>
        <dbReference type="ARBA" id="ARBA00023125"/>
    </source>
</evidence>
<reference evidence="5 6" key="1">
    <citation type="submission" date="2019-07" db="EMBL/GenBank/DDBJ databases">
        <title>Description of 53C-WASEF.</title>
        <authorList>
            <person name="Pitt A."/>
            <person name="Hahn M.W."/>
        </authorList>
    </citation>
    <scope>NUCLEOTIDE SEQUENCE [LARGE SCALE GENOMIC DNA]</scope>
    <source>
        <strain evidence="5 6">53C-WASEF</strain>
    </source>
</reference>
<dbReference type="Gene3D" id="3.40.50.2300">
    <property type="match status" value="2"/>
</dbReference>
<dbReference type="Pfam" id="PF13377">
    <property type="entry name" value="Peripla_BP_3"/>
    <property type="match status" value="1"/>
</dbReference>
<accession>A0A556QGW0</accession>
<keyword evidence="2" id="KW-0238">DNA-binding</keyword>
<dbReference type="InterPro" id="IPR018060">
    <property type="entry name" value="HTH_AraC"/>
</dbReference>
<keyword evidence="3" id="KW-0804">Transcription</keyword>
<dbReference type="SUPFAM" id="SSF46689">
    <property type="entry name" value="Homeodomain-like"/>
    <property type="match status" value="2"/>
</dbReference>
<dbReference type="SUPFAM" id="SSF53822">
    <property type="entry name" value="Periplasmic binding protein-like I"/>
    <property type="match status" value="1"/>
</dbReference>
<dbReference type="InterPro" id="IPR018062">
    <property type="entry name" value="HTH_AraC-typ_CS"/>
</dbReference>
<dbReference type="PROSITE" id="PS00041">
    <property type="entry name" value="HTH_ARAC_FAMILY_1"/>
    <property type="match status" value="1"/>
</dbReference>
<keyword evidence="1" id="KW-0805">Transcription regulation</keyword>
<dbReference type="InterPro" id="IPR046335">
    <property type="entry name" value="LacI/GalR-like_sensor"/>
</dbReference>
<dbReference type="SMART" id="SM00342">
    <property type="entry name" value="HTH_ARAC"/>
    <property type="match status" value="1"/>
</dbReference>
<dbReference type="CDD" id="cd01543">
    <property type="entry name" value="PBP1_XylR"/>
    <property type="match status" value="1"/>
</dbReference>
<dbReference type="Pfam" id="PF12833">
    <property type="entry name" value="HTH_18"/>
    <property type="match status" value="1"/>
</dbReference>
<evidence type="ECO:0000259" key="4">
    <source>
        <dbReference type="PROSITE" id="PS01124"/>
    </source>
</evidence>
<dbReference type="Proteomes" id="UP000315648">
    <property type="component" value="Unassembled WGS sequence"/>
</dbReference>
<evidence type="ECO:0000313" key="5">
    <source>
        <dbReference type="EMBL" id="TSJ75869.1"/>
    </source>
</evidence>
<dbReference type="AlphaFoldDB" id="A0A556QGW0"/>
<comment type="caution">
    <text evidence="5">The sequence shown here is derived from an EMBL/GenBank/DDBJ whole genome shotgun (WGS) entry which is preliminary data.</text>
</comment>
<protein>
    <submittedName>
        <fullName evidence="5">Helix-turn-helix domain-containing protein</fullName>
    </submittedName>
</protein>
<dbReference type="PANTHER" id="PTHR30146:SF24">
    <property type="entry name" value="XYLOSE OPERON REGULATORY PROTEIN"/>
    <property type="match status" value="1"/>
</dbReference>
<dbReference type="InterPro" id="IPR028082">
    <property type="entry name" value="Peripla_BP_I"/>
</dbReference>
<dbReference type="Gene3D" id="1.10.10.60">
    <property type="entry name" value="Homeodomain-like"/>
    <property type="match status" value="1"/>
</dbReference>
<evidence type="ECO:0000313" key="6">
    <source>
        <dbReference type="Proteomes" id="UP000315648"/>
    </source>
</evidence>
<dbReference type="RefSeq" id="WP_144354142.1">
    <property type="nucleotide sequence ID" value="NZ_CBCRVV010000004.1"/>
</dbReference>
<proteinExistence type="predicted"/>
<evidence type="ECO:0000256" key="3">
    <source>
        <dbReference type="ARBA" id="ARBA00023163"/>
    </source>
</evidence>
<dbReference type="PROSITE" id="PS01124">
    <property type="entry name" value="HTH_ARAC_FAMILY_2"/>
    <property type="match status" value="1"/>
</dbReference>